<gene>
    <name evidence="8" type="ORF">LAME_0F13256G</name>
</gene>
<evidence type="ECO:0000256" key="5">
    <source>
        <dbReference type="ARBA" id="ARBA00023254"/>
    </source>
</evidence>
<dbReference type="GO" id="GO:0051598">
    <property type="term" value="P:meiotic recombination checkpoint signaling"/>
    <property type="evidence" value="ECO:0007669"/>
    <property type="project" value="TreeGrafter"/>
</dbReference>
<evidence type="ECO:0000259" key="7">
    <source>
        <dbReference type="PROSITE" id="PS50815"/>
    </source>
</evidence>
<dbReference type="InterPro" id="IPR036570">
    <property type="entry name" value="HORMA_dom_sf"/>
</dbReference>
<protein>
    <submittedName>
        <fullName evidence="8">LAME_0F13256g1_1</fullName>
    </submittedName>
</protein>
<dbReference type="GO" id="GO:0007130">
    <property type="term" value="P:synaptonemal complex assembly"/>
    <property type="evidence" value="ECO:0007669"/>
    <property type="project" value="TreeGrafter"/>
</dbReference>
<name>A0A1G4JXG5_9SACH</name>
<dbReference type="InterPro" id="IPR003511">
    <property type="entry name" value="HORMA_dom"/>
</dbReference>
<evidence type="ECO:0000313" key="8">
    <source>
        <dbReference type="EMBL" id="SCU95736.1"/>
    </source>
</evidence>
<evidence type="ECO:0000256" key="4">
    <source>
        <dbReference type="ARBA" id="ARBA00023242"/>
    </source>
</evidence>
<feature type="domain" description="HORMA" evidence="7">
    <location>
        <begin position="24"/>
        <end position="245"/>
    </location>
</feature>
<dbReference type="Gene3D" id="3.30.900.10">
    <property type="entry name" value="HORMA domain"/>
    <property type="match status" value="1"/>
</dbReference>
<dbReference type="EMBL" id="LT598477">
    <property type="protein sequence ID" value="SCU95736.1"/>
    <property type="molecule type" value="Genomic_DNA"/>
</dbReference>
<keyword evidence="5" id="KW-0469">Meiosis</keyword>
<dbReference type="OrthoDB" id="1928087at2759"/>
<proteinExistence type="predicted"/>
<evidence type="ECO:0000256" key="1">
    <source>
        <dbReference type="ARBA" id="ARBA00004123"/>
    </source>
</evidence>
<keyword evidence="3" id="KW-0158">Chromosome</keyword>
<keyword evidence="9" id="KW-1185">Reference proteome</keyword>
<evidence type="ECO:0000256" key="6">
    <source>
        <dbReference type="SAM" id="MobiDB-lite"/>
    </source>
</evidence>
<feature type="compositionally biased region" description="Polar residues" evidence="6">
    <location>
        <begin position="268"/>
        <end position="293"/>
    </location>
</feature>
<dbReference type="PANTHER" id="PTHR48225">
    <property type="entry name" value="HORMA DOMAIN-CONTAINING PROTEIN 1"/>
    <property type="match status" value="1"/>
</dbReference>
<dbReference type="InterPro" id="IPR051294">
    <property type="entry name" value="HORMA_MeioticProgression"/>
</dbReference>
<dbReference type="PANTHER" id="PTHR48225:SF7">
    <property type="entry name" value="MEIOSIS-SPECIFIC PROTEIN HOP1"/>
    <property type="match status" value="1"/>
</dbReference>
<evidence type="ECO:0000256" key="2">
    <source>
        <dbReference type="ARBA" id="ARBA00004286"/>
    </source>
</evidence>
<dbReference type="AlphaFoldDB" id="A0A1G4JXG5"/>
<keyword evidence="4" id="KW-0539">Nucleus</keyword>
<comment type="subcellular location">
    <subcellularLocation>
        <location evidence="2">Chromosome</location>
    </subcellularLocation>
    <subcellularLocation>
        <location evidence="1">Nucleus</location>
    </subcellularLocation>
</comment>
<accession>A0A1G4JXG5</accession>
<dbReference type="PROSITE" id="PS50815">
    <property type="entry name" value="HORMA"/>
    <property type="match status" value="1"/>
</dbReference>
<dbReference type="Proteomes" id="UP000191144">
    <property type="component" value="Chromosome F"/>
</dbReference>
<evidence type="ECO:0000256" key="3">
    <source>
        <dbReference type="ARBA" id="ARBA00022454"/>
    </source>
</evidence>
<dbReference type="SUPFAM" id="SSF56019">
    <property type="entry name" value="The spindle assembly checkpoint protein mad2"/>
    <property type="match status" value="1"/>
</dbReference>
<organism evidence="8 9">
    <name type="scientific">Lachancea meyersii CBS 8951</name>
    <dbReference type="NCBI Taxonomy" id="1266667"/>
    <lineage>
        <taxon>Eukaryota</taxon>
        <taxon>Fungi</taxon>
        <taxon>Dikarya</taxon>
        <taxon>Ascomycota</taxon>
        <taxon>Saccharomycotina</taxon>
        <taxon>Saccharomycetes</taxon>
        <taxon>Saccharomycetales</taxon>
        <taxon>Saccharomycetaceae</taxon>
        <taxon>Lachancea</taxon>
    </lineage>
</organism>
<dbReference type="GO" id="GO:0005694">
    <property type="term" value="C:chromosome"/>
    <property type="evidence" value="ECO:0007669"/>
    <property type="project" value="UniProtKB-SubCell"/>
</dbReference>
<evidence type="ECO:0000313" key="9">
    <source>
        <dbReference type="Proteomes" id="UP000191144"/>
    </source>
</evidence>
<dbReference type="GO" id="GO:0005634">
    <property type="term" value="C:nucleus"/>
    <property type="evidence" value="ECO:0007669"/>
    <property type="project" value="UniProtKB-SubCell"/>
</dbReference>
<feature type="region of interest" description="Disordered" evidence="6">
    <location>
        <begin position="265"/>
        <end position="293"/>
    </location>
</feature>
<reference evidence="9" key="1">
    <citation type="submission" date="2016-03" db="EMBL/GenBank/DDBJ databases">
        <authorList>
            <person name="Devillers Hugo."/>
        </authorList>
    </citation>
    <scope>NUCLEOTIDE SEQUENCE [LARGE SCALE GENOMIC DNA]</scope>
</reference>
<dbReference type="Pfam" id="PF02301">
    <property type="entry name" value="HORMA"/>
    <property type="match status" value="1"/>
</dbReference>
<sequence length="604" mass="67676">MSTFQQTKPKTVTKTTTTTSVTCEQSQKLVQTMLTMSFGCLAFLRGFFPDDNFADQRFVPEKVSKDYNKDRNGAQANSIKIKTLVRGKSLEVDLFLDWLEKGVFKSIKLKYLKGLSLGVFADENAPTDLIEDYVFGFSYDNDGQVLLTVNGDEGAVSLLESRKVVQQLMRRFIIITQSLEPLPEKRFLSMRLLFNENAPLDYQPQLFKDVSRERPATVQVPISTDLDTYSVGSLDTKFHKVALKVLSIVESEEVKEGATRKVDPFSLIDTTDSPQDTYSRASQNTSDTLHGPSQTSRYLQNLLSSPSIGVTQTQHLSEDTEFDCQCGTSCPQATTKTLTCSTCKRKLHKICYGNLSQNFVHECISCLNRSGRLDLTTVTFKVLMMLRKIYRFMVKKRRLPTKVSEFYAALAGPKADSASIDNINLALSIMFSDEVFVLEKERRKQARSSSFLSSSDYIDIDHNGIVVKGVGEIPINTKVVWTFVANSVNAQVAYTSVVFENFESLESALQSVGNSLATIPDIKNLSAEAFIVDDSPGSSLDFYSLRIDDDTQNTLETGKRKHPGLTSYLETDRTNLDDTLDAHNFNSNKIRKISASKKTLRSIW</sequence>